<evidence type="ECO:0000259" key="5">
    <source>
        <dbReference type="PROSITE" id="PS01124"/>
    </source>
</evidence>
<dbReference type="PANTHER" id="PTHR43280">
    <property type="entry name" value="ARAC-FAMILY TRANSCRIPTIONAL REGULATOR"/>
    <property type="match status" value="1"/>
</dbReference>
<keyword evidence="4" id="KW-1133">Transmembrane helix</keyword>
<dbReference type="RefSeq" id="WP_004785623.1">
    <property type="nucleotide sequence ID" value="NZ_SORO01000001.1"/>
</dbReference>
<feature type="transmembrane region" description="Helical" evidence="4">
    <location>
        <begin position="342"/>
        <end position="359"/>
    </location>
</feature>
<feature type="transmembrane region" description="Helical" evidence="4">
    <location>
        <begin position="250"/>
        <end position="268"/>
    </location>
</feature>
<evidence type="ECO:0000313" key="7">
    <source>
        <dbReference type="Proteomes" id="UP000294684"/>
    </source>
</evidence>
<evidence type="ECO:0000256" key="2">
    <source>
        <dbReference type="ARBA" id="ARBA00023125"/>
    </source>
</evidence>
<dbReference type="InterPro" id="IPR018060">
    <property type="entry name" value="HTH_AraC"/>
</dbReference>
<feature type="domain" description="HTH araC/xylS-type" evidence="5">
    <location>
        <begin position="434"/>
        <end position="514"/>
    </location>
</feature>
<dbReference type="AlphaFoldDB" id="A0A4R8N2W7"/>
<keyword evidence="2" id="KW-0238">DNA-binding</keyword>
<dbReference type="STRING" id="1193051.LEP1GSC017_1324"/>
<dbReference type="InterPro" id="IPR018062">
    <property type="entry name" value="HTH_AraC-typ_CS"/>
</dbReference>
<name>A0A4R8N2W7_LEPME</name>
<dbReference type="SMART" id="SM00342">
    <property type="entry name" value="HTH_ARAC"/>
    <property type="match status" value="1"/>
</dbReference>
<accession>A0A4R8N2W7</accession>
<feature type="transmembrane region" description="Helical" evidence="4">
    <location>
        <begin position="365"/>
        <end position="385"/>
    </location>
</feature>
<keyword evidence="4" id="KW-0472">Membrane</keyword>
<feature type="transmembrane region" description="Helical" evidence="4">
    <location>
        <begin position="212"/>
        <end position="230"/>
    </location>
</feature>
<reference evidence="6 7" key="1">
    <citation type="submission" date="2019-03" db="EMBL/GenBank/DDBJ databases">
        <title>Genomic Encyclopedia of Archaeal and Bacterial Type Strains, Phase II (KMG-II): from individual species to whole genera.</title>
        <authorList>
            <person name="Goeker M."/>
        </authorList>
    </citation>
    <scope>NUCLEOTIDE SEQUENCE [LARGE SCALE GENOMIC DNA]</scope>
    <source>
        <strain evidence="6 7">DSM 21537</strain>
    </source>
</reference>
<dbReference type="GO" id="GO:0003700">
    <property type="term" value="F:DNA-binding transcription factor activity"/>
    <property type="evidence" value="ECO:0007669"/>
    <property type="project" value="InterPro"/>
</dbReference>
<evidence type="ECO:0000256" key="4">
    <source>
        <dbReference type="SAM" id="Phobius"/>
    </source>
</evidence>
<organism evidence="6 7">
    <name type="scientific">Leptospira meyeri</name>
    <dbReference type="NCBI Taxonomy" id="29508"/>
    <lineage>
        <taxon>Bacteria</taxon>
        <taxon>Pseudomonadati</taxon>
        <taxon>Spirochaetota</taxon>
        <taxon>Spirochaetia</taxon>
        <taxon>Leptospirales</taxon>
        <taxon>Leptospiraceae</taxon>
        <taxon>Leptospira</taxon>
    </lineage>
</organism>
<evidence type="ECO:0000256" key="1">
    <source>
        <dbReference type="ARBA" id="ARBA00023015"/>
    </source>
</evidence>
<protein>
    <submittedName>
        <fullName evidence="6">Helix-turn-helix protein</fullName>
    </submittedName>
</protein>
<dbReference type="GO" id="GO:0043565">
    <property type="term" value="F:sequence-specific DNA binding"/>
    <property type="evidence" value="ECO:0007669"/>
    <property type="project" value="InterPro"/>
</dbReference>
<feature type="transmembrane region" description="Helical" evidence="4">
    <location>
        <begin position="180"/>
        <end position="200"/>
    </location>
</feature>
<dbReference type="PROSITE" id="PS01124">
    <property type="entry name" value="HTH_ARAC_FAMILY_2"/>
    <property type="match status" value="1"/>
</dbReference>
<evidence type="ECO:0000256" key="3">
    <source>
        <dbReference type="ARBA" id="ARBA00023163"/>
    </source>
</evidence>
<dbReference type="InterPro" id="IPR009057">
    <property type="entry name" value="Homeodomain-like_sf"/>
</dbReference>
<gene>
    <name evidence="6" type="ORF">CLV96_2681</name>
</gene>
<keyword evidence="3" id="KW-0804">Transcription</keyword>
<proteinExistence type="predicted"/>
<sequence length="522" mass="61258">MKQMARMTLLLAIFAGLAGCLWKPESFYGRNISRDVQFLVPQKTEIPKNCSHESIQSLRNLVWIENRSADAMRGKREEGGQWVRFQLLNELEMNSQFSVLIQWINIPFVELCSEGPEGTVIDSYSGYVWEDWMGLLSPFPHFNVTLRPKESRYFYVYLVSNEDLNFPIRTVSQAGYRSVVLFRFLTFLFFSMMGIVSFGWALSEYFKSKEKVYLSILIHFLMFFLLVYSVHGKEFASIFGNTNNLVRHSYYIFLSINHFIFFVYLASFDQFVGNRVSKTILFWVSGFAGFLYILVPLFSRVYEFRIFLVLSIFGTAAYHLYKTHEALLVKQESENRSYVLGWFFFLFSVFLKTLFHFDFYPYQPFFIYASVFYLPFLTAGSFLFLRNYEKKDKSKTRYRSLTIKLDKTEFRNKLETLLGAEKIYLDPACNEELIASKMGLSYHQLSELINSEYNFNFPSLLNQYRIKEAMVLLNEKPELNIAEVGRLSGFGSRSAFYLEFKKQSGVNPNQFRKTKGHINKDS</sequence>
<dbReference type="GeneID" id="79827964"/>
<dbReference type="Proteomes" id="UP000294684">
    <property type="component" value="Unassembled WGS sequence"/>
</dbReference>
<comment type="caution">
    <text evidence="6">The sequence shown here is derived from an EMBL/GenBank/DDBJ whole genome shotgun (WGS) entry which is preliminary data.</text>
</comment>
<feature type="transmembrane region" description="Helical" evidence="4">
    <location>
        <begin position="280"/>
        <end position="298"/>
    </location>
</feature>
<dbReference type="PROSITE" id="PS00041">
    <property type="entry name" value="HTH_ARAC_FAMILY_1"/>
    <property type="match status" value="1"/>
</dbReference>
<keyword evidence="7" id="KW-1185">Reference proteome</keyword>
<keyword evidence="4" id="KW-0812">Transmembrane</keyword>
<dbReference type="Pfam" id="PF12833">
    <property type="entry name" value="HTH_18"/>
    <property type="match status" value="1"/>
</dbReference>
<dbReference type="SUPFAM" id="SSF46689">
    <property type="entry name" value="Homeodomain-like"/>
    <property type="match status" value="1"/>
</dbReference>
<dbReference type="EMBL" id="SORO01000001">
    <property type="protein sequence ID" value="TDY73645.1"/>
    <property type="molecule type" value="Genomic_DNA"/>
</dbReference>
<dbReference type="Gene3D" id="1.10.10.60">
    <property type="entry name" value="Homeodomain-like"/>
    <property type="match status" value="1"/>
</dbReference>
<dbReference type="PANTHER" id="PTHR43280:SF29">
    <property type="entry name" value="ARAC-FAMILY TRANSCRIPTIONAL REGULATOR"/>
    <property type="match status" value="1"/>
</dbReference>
<dbReference type="OrthoDB" id="342481at2"/>
<keyword evidence="1" id="KW-0805">Transcription regulation</keyword>
<dbReference type="PROSITE" id="PS51257">
    <property type="entry name" value="PROKAR_LIPOPROTEIN"/>
    <property type="match status" value="1"/>
</dbReference>
<evidence type="ECO:0000313" key="6">
    <source>
        <dbReference type="EMBL" id="TDY73645.1"/>
    </source>
</evidence>